<keyword evidence="5 13" id="KW-0812">Transmembrane</keyword>
<evidence type="ECO:0000256" key="3">
    <source>
        <dbReference type="ARBA" id="ARBA00010617"/>
    </source>
</evidence>
<dbReference type="InterPro" id="IPR002403">
    <property type="entry name" value="Cyt_P450_E_grp-IV"/>
</dbReference>
<evidence type="ECO:0000256" key="7">
    <source>
        <dbReference type="ARBA" id="ARBA00022989"/>
    </source>
</evidence>
<comment type="caution">
    <text evidence="14">The sequence shown here is derived from an EMBL/GenBank/DDBJ whole genome shotgun (WGS) entry which is preliminary data.</text>
</comment>
<dbReference type="Gene3D" id="1.10.630.10">
    <property type="entry name" value="Cytochrome P450"/>
    <property type="match status" value="1"/>
</dbReference>
<keyword evidence="6 12" id="KW-0479">Metal-binding</keyword>
<evidence type="ECO:0000313" key="14">
    <source>
        <dbReference type="EMBL" id="KAF4511735.1"/>
    </source>
</evidence>
<comment type="similarity">
    <text evidence="3">Belongs to the cytochrome P450 family.</text>
</comment>
<evidence type="ECO:0000313" key="15">
    <source>
        <dbReference type="Proteomes" id="UP000557566"/>
    </source>
</evidence>
<sequence length="555" mass="62574">MNMQEIHLENSSSMPVESAHLAWAAALLGVVLLPLRPIIWALQTLTPIGPLTRIIKRRLRAWAYLFDGPGIVRREFHKVTSYSTSLPKPANRDKAHGEPFEVDAPDVRMVFVSSPRHIKELDKAPDEVLSLNGAAKHVSALSLHCFDHGSYWRQMLQPLYTMNGFNWFDRRGVEGIGFVRTLRTLLTNNIPQLLPDLGLLTRTRWAESLGNKEAVNGTIHAPVYPMMMDLVVLLNARSLFGEDLIKDEKFMASALGYVEETLLNAEVVKLLPKPLAPFVGRVLSRCLSSHKTFFRSLIPATEQRLEEKRLNSSGHAIPKRADCIQWIIDTAPRQSPWSAERVIYELMAIWFGSVHILSTTIVYVIQDLCLHPEYTKLLRQELETSYAEFERTGHGLPLLDSFIKESSRLTPVESMSVRRCALKPFSLSDGTKVAPGEWACAPSGAINTSAEHYPRPDEFSGFRFVDPAELPGASAPTQPKPSKLTDVDYTFLMWGTGRMACPGRYYASAFMKVVVAQLLLNYDFTLVNPEAPRWISWRVARIPRPWTKVAFTPRT</sequence>
<keyword evidence="11 13" id="KW-0472">Membrane</keyword>
<dbReference type="PANTHER" id="PTHR46206:SF5">
    <property type="entry name" value="P450, PUTATIVE (EUROFUNG)-RELATED"/>
    <property type="match status" value="1"/>
</dbReference>
<dbReference type="InterPro" id="IPR036396">
    <property type="entry name" value="Cyt_P450_sf"/>
</dbReference>
<dbReference type="EMBL" id="JAAVMX010000003">
    <property type="protein sequence ID" value="KAF4511735.1"/>
    <property type="molecule type" value="Genomic_DNA"/>
</dbReference>
<dbReference type="GO" id="GO:0016705">
    <property type="term" value="F:oxidoreductase activity, acting on paired donors, with incorporation or reduction of molecular oxygen"/>
    <property type="evidence" value="ECO:0007669"/>
    <property type="project" value="InterPro"/>
</dbReference>
<dbReference type="PANTHER" id="PTHR46206">
    <property type="entry name" value="CYTOCHROME P450"/>
    <property type="match status" value="1"/>
</dbReference>
<evidence type="ECO:0000256" key="1">
    <source>
        <dbReference type="ARBA" id="ARBA00001971"/>
    </source>
</evidence>
<evidence type="ECO:0000256" key="6">
    <source>
        <dbReference type="ARBA" id="ARBA00022723"/>
    </source>
</evidence>
<comment type="subcellular location">
    <subcellularLocation>
        <location evidence="2">Membrane</location>
    </subcellularLocation>
</comment>
<feature type="transmembrane region" description="Helical" evidence="13">
    <location>
        <begin position="20"/>
        <end position="42"/>
    </location>
</feature>
<dbReference type="Proteomes" id="UP000557566">
    <property type="component" value="Unassembled WGS sequence"/>
</dbReference>
<evidence type="ECO:0000256" key="8">
    <source>
        <dbReference type="ARBA" id="ARBA00023002"/>
    </source>
</evidence>
<dbReference type="CDD" id="cd11041">
    <property type="entry name" value="CYP503A1-like"/>
    <property type="match status" value="1"/>
</dbReference>
<dbReference type="PRINTS" id="PR00465">
    <property type="entry name" value="EP450IV"/>
</dbReference>
<comment type="cofactor">
    <cofactor evidence="1 12">
        <name>heme</name>
        <dbReference type="ChEBI" id="CHEBI:30413"/>
    </cofactor>
</comment>
<dbReference type="GO" id="GO:0004497">
    <property type="term" value="F:monooxygenase activity"/>
    <property type="evidence" value="ECO:0007669"/>
    <property type="project" value="UniProtKB-KW"/>
</dbReference>
<keyword evidence="9 12" id="KW-0408">Iron</keyword>
<evidence type="ECO:0000256" key="12">
    <source>
        <dbReference type="PIRSR" id="PIRSR602403-1"/>
    </source>
</evidence>
<evidence type="ECO:0000256" key="10">
    <source>
        <dbReference type="ARBA" id="ARBA00023033"/>
    </source>
</evidence>
<organism evidence="14 15">
    <name type="scientific">Ophiocordyceps sinensis</name>
    <dbReference type="NCBI Taxonomy" id="72228"/>
    <lineage>
        <taxon>Eukaryota</taxon>
        <taxon>Fungi</taxon>
        <taxon>Dikarya</taxon>
        <taxon>Ascomycota</taxon>
        <taxon>Pezizomycotina</taxon>
        <taxon>Sordariomycetes</taxon>
        <taxon>Hypocreomycetidae</taxon>
        <taxon>Hypocreales</taxon>
        <taxon>Ophiocordycipitaceae</taxon>
        <taxon>Ophiocordyceps</taxon>
    </lineage>
</organism>
<proteinExistence type="inferred from homology"/>
<dbReference type="SUPFAM" id="SSF48264">
    <property type="entry name" value="Cytochrome P450"/>
    <property type="match status" value="1"/>
</dbReference>
<dbReference type="InterPro" id="IPR001128">
    <property type="entry name" value="Cyt_P450"/>
</dbReference>
<gene>
    <name evidence="14" type="ORF">G6O67_003507</name>
</gene>
<reference evidence="14 15" key="1">
    <citation type="journal article" date="2020" name="Genome Biol. Evol.">
        <title>A new high-quality draft genome assembly of the Chinese cordyceps Ophiocordyceps sinensis.</title>
        <authorList>
            <person name="Shu R."/>
            <person name="Zhang J."/>
            <person name="Meng Q."/>
            <person name="Zhang H."/>
            <person name="Zhou G."/>
            <person name="Li M."/>
            <person name="Wu P."/>
            <person name="Zhao Y."/>
            <person name="Chen C."/>
            <person name="Qin Q."/>
        </authorList>
    </citation>
    <scope>NUCLEOTIDE SEQUENCE [LARGE SCALE GENOMIC DNA]</scope>
    <source>
        <strain evidence="14 15">IOZ07</strain>
    </source>
</reference>
<protein>
    <recommendedName>
        <fullName evidence="16">Cytochrome P450</fullName>
    </recommendedName>
</protein>
<dbReference type="GO" id="GO:0005506">
    <property type="term" value="F:iron ion binding"/>
    <property type="evidence" value="ECO:0007669"/>
    <property type="project" value="InterPro"/>
</dbReference>
<name>A0A8H4PWF2_9HYPO</name>
<dbReference type="GO" id="GO:0016020">
    <property type="term" value="C:membrane"/>
    <property type="evidence" value="ECO:0007669"/>
    <property type="project" value="UniProtKB-SubCell"/>
</dbReference>
<keyword evidence="4 12" id="KW-0349">Heme</keyword>
<evidence type="ECO:0000256" key="2">
    <source>
        <dbReference type="ARBA" id="ARBA00004370"/>
    </source>
</evidence>
<dbReference type="AlphaFoldDB" id="A0A8H4PWF2"/>
<dbReference type="OrthoDB" id="1844152at2759"/>
<keyword evidence="10" id="KW-0503">Monooxygenase</keyword>
<evidence type="ECO:0000256" key="4">
    <source>
        <dbReference type="ARBA" id="ARBA00022617"/>
    </source>
</evidence>
<dbReference type="GO" id="GO:0020037">
    <property type="term" value="F:heme binding"/>
    <property type="evidence" value="ECO:0007669"/>
    <property type="project" value="InterPro"/>
</dbReference>
<keyword evidence="8" id="KW-0560">Oxidoreductase</keyword>
<feature type="binding site" description="axial binding residue" evidence="12">
    <location>
        <position position="501"/>
    </location>
    <ligand>
        <name>heme</name>
        <dbReference type="ChEBI" id="CHEBI:30413"/>
    </ligand>
    <ligandPart>
        <name>Fe</name>
        <dbReference type="ChEBI" id="CHEBI:18248"/>
    </ligandPart>
</feature>
<evidence type="ECO:0000256" key="11">
    <source>
        <dbReference type="ARBA" id="ARBA00023136"/>
    </source>
</evidence>
<keyword evidence="15" id="KW-1185">Reference proteome</keyword>
<keyword evidence="7 13" id="KW-1133">Transmembrane helix</keyword>
<dbReference type="Pfam" id="PF00067">
    <property type="entry name" value="p450"/>
    <property type="match status" value="1"/>
</dbReference>
<evidence type="ECO:0000256" key="13">
    <source>
        <dbReference type="SAM" id="Phobius"/>
    </source>
</evidence>
<evidence type="ECO:0000256" key="9">
    <source>
        <dbReference type="ARBA" id="ARBA00023004"/>
    </source>
</evidence>
<accession>A0A8H4PWF2</accession>
<evidence type="ECO:0008006" key="16">
    <source>
        <dbReference type="Google" id="ProtNLM"/>
    </source>
</evidence>
<evidence type="ECO:0000256" key="5">
    <source>
        <dbReference type="ARBA" id="ARBA00022692"/>
    </source>
</evidence>